<keyword evidence="1" id="KW-0106">Calcium</keyword>
<dbReference type="Proteomes" id="UP001153069">
    <property type="component" value="Unassembled WGS sequence"/>
</dbReference>
<dbReference type="InterPro" id="IPR002048">
    <property type="entry name" value="EF_hand_dom"/>
</dbReference>
<reference evidence="5" key="1">
    <citation type="submission" date="2020-06" db="EMBL/GenBank/DDBJ databases">
        <authorList>
            <consortium name="Plant Systems Biology data submission"/>
        </authorList>
    </citation>
    <scope>NUCLEOTIDE SEQUENCE</scope>
    <source>
        <strain evidence="5">D6</strain>
    </source>
</reference>
<dbReference type="InterPro" id="IPR018247">
    <property type="entry name" value="EF_Hand_1_Ca_BS"/>
</dbReference>
<dbReference type="Gene3D" id="1.10.238.10">
    <property type="entry name" value="EF-hand"/>
    <property type="match status" value="1"/>
</dbReference>
<evidence type="ECO:0000313" key="6">
    <source>
        <dbReference type="Proteomes" id="UP001153069"/>
    </source>
</evidence>
<feature type="domain" description="EF-hand" evidence="4">
    <location>
        <begin position="292"/>
        <end position="327"/>
    </location>
</feature>
<keyword evidence="2" id="KW-1133">Transmembrane helix</keyword>
<dbReference type="Pfam" id="PF02517">
    <property type="entry name" value="Rce1-like"/>
    <property type="match status" value="1"/>
</dbReference>
<evidence type="ECO:0000256" key="3">
    <source>
        <dbReference type="SAM" id="SignalP"/>
    </source>
</evidence>
<feature type="signal peptide" evidence="3">
    <location>
        <begin position="1"/>
        <end position="18"/>
    </location>
</feature>
<dbReference type="SUPFAM" id="SSF47473">
    <property type="entry name" value="EF-hand"/>
    <property type="match status" value="1"/>
</dbReference>
<feature type="transmembrane region" description="Helical" evidence="2">
    <location>
        <begin position="92"/>
        <end position="110"/>
    </location>
</feature>
<dbReference type="CDD" id="cd00051">
    <property type="entry name" value="EFh"/>
    <property type="match status" value="1"/>
</dbReference>
<protein>
    <recommendedName>
        <fullName evidence="4">EF-hand domain-containing protein</fullName>
    </recommendedName>
</protein>
<evidence type="ECO:0000259" key="4">
    <source>
        <dbReference type="PROSITE" id="PS50222"/>
    </source>
</evidence>
<evidence type="ECO:0000313" key="5">
    <source>
        <dbReference type="EMBL" id="CAB9512749.1"/>
    </source>
</evidence>
<sequence>MKLITASLLLLSPLASQGFVSPQGVVRTCHDGLVLPPKPSSCLAMQTSGEQPQPSGLNLGLIAQNAANQALIGSTIWTGGNGYEVLTNRADFGVLGIVFGIVGVLPMLALSRKIETSEAYAVSGLNLSTNMAVLRLFGDTPKPISVLLVSAFLAGLTGIVEETTFRGQLLYVFANNFGNGDLLTGALLSTVLFAILHTNPASFVQGDKDAKLDNIVLFGLQLINGSWFAFLYLTTGNLAVSILAHALYDFYTFYKTHMVDVAGQMEYAARESEMPDVSPALQKKWVAERGEDFVTGVQESFYLMDTNRDGVLSRKELRVALFSYGINLSQLQSARVAAQADLDQNGDISMDEYLEFVGPSGSTSKAVRNTLFGPL</sequence>
<dbReference type="AlphaFoldDB" id="A0A9N8E6M7"/>
<organism evidence="5 6">
    <name type="scientific">Seminavis robusta</name>
    <dbReference type="NCBI Taxonomy" id="568900"/>
    <lineage>
        <taxon>Eukaryota</taxon>
        <taxon>Sar</taxon>
        <taxon>Stramenopiles</taxon>
        <taxon>Ochrophyta</taxon>
        <taxon>Bacillariophyta</taxon>
        <taxon>Bacillariophyceae</taxon>
        <taxon>Bacillariophycidae</taxon>
        <taxon>Naviculales</taxon>
        <taxon>Naviculaceae</taxon>
        <taxon>Seminavis</taxon>
    </lineage>
</organism>
<dbReference type="GO" id="GO:0005509">
    <property type="term" value="F:calcium ion binding"/>
    <property type="evidence" value="ECO:0007669"/>
    <property type="project" value="InterPro"/>
</dbReference>
<keyword evidence="2" id="KW-0472">Membrane</keyword>
<dbReference type="PROSITE" id="PS50222">
    <property type="entry name" value="EF_HAND_2"/>
    <property type="match status" value="1"/>
</dbReference>
<proteinExistence type="predicted"/>
<dbReference type="GO" id="GO:0080120">
    <property type="term" value="P:CAAX-box protein maturation"/>
    <property type="evidence" value="ECO:0007669"/>
    <property type="project" value="UniProtKB-ARBA"/>
</dbReference>
<keyword evidence="6" id="KW-1185">Reference proteome</keyword>
<dbReference type="InterPro" id="IPR011992">
    <property type="entry name" value="EF-hand-dom_pair"/>
</dbReference>
<feature type="transmembrane region" description="Helical" evidence="2">
    <location>
        <begin position="227"/>
        <end position="248"/>
    </location>
</feature>
<feature type="transmembrane region" description="Helical" evidence="2">
    <location>
        <begin position="143"/>
        <end position="160"/>
    </location>
</feature>
<dbReference type="OrthoDB" id="444540at2759"/>
<evidence type="ECO:0000256" key="1">
    <source>
        <dbReference type="ARBA" id="ARBA00022837"/>
    </source>
</evidence>
<accession>A0A9N8E6M7</accession>
<dbReference type="PROSITE" id="PS00018">
    <property type="entry name" value="EF_HAND_1"/>
    <property type="match status" value="2"/>
</dbReference>
<keyword evidence="3" id="KW-0732">Signal</keyword>
<keyword evidence="2" id="KW-0812">Transmembrane</keyword>
<feature type="transmembrane region" description="Helical" evidence="2">
    <location>
        <begin position="172"/>
        <end position="196"/>
    </location>
</feature>
<comment type="caution">
    <text evidence="5">The sequence shown here is derived from an EMBL/GenBank/DDBJ whole genome shotgun (WGS) entry which is preliminary data.</text>
</comment>
<gene>
    <name evidence="5" type="ORF">SEMRO_553_G165280.1</name>
</gene>
<evidence type="ECO:0000256" key="2">
    <source>
        <dbReference type="SAM" id="Phobius"/>
    </source>
</evidence>
<dbReference type="Pfam" id="PF13499">
    <property type="entry name" value="EF-hand_7"/>
    <property type="match status" value="1"/>
</dbReference>
<dbReference type="GO" id="GO:0004175">
    <property type="term" value="F:endopeptidase activity"/>
    <property type="evidence" value="ECO:0007669"/>
    <property type="project" value="UniProtKB-ARBA"/>
</dbReference>
<dbReference type="InterPro" id="IPR003675">
    <property type="entry name" value="Rce1/LyrA-like_dom"/>
</dbReference>
<dbReference type="EMBL" id="CAICTM010000552">
    <property type="protein sequence ID" value="CAB9512749.1"/>
    <property type="molecule type" value="Genomic_DNA"/>
</dbReference>
<feature type="chain" id="PRO_5040461733" description="EF-hand domain-containing protein" evidence="3">
    <location>
        <begin position="19"/>
        <end position="375"/>
    </location>
</feature>
<name>A0A9N8E6M7_9STRA</name>